<feature type="region of interest" description="Disordered" evidence="1">
    <location>
        <begin position="35"/>
        <end position="55"/>
    </location>
</feature>
<name>A0A392V002_9FABA</name>
<comment type="caution">
    <text evidence="2">The sequence shown here is derived from an EMBL/GenBank/DDBJ whole genome shotgun (WGS) entry which is preliminary data.</text>
</comment>
<keyword evidence="3" id="KW-1185">Reference proteome</keyword>
<sequence>MLFGKLLAAATESDRNLQKPESCWLQREKATKTIRNPKVPGFSERKRAASQLARW</sequence>
<reference evidence="2 3" key="1">
    <citation type="journal article" date="2018" name="Front. Plant Sci.">
        <title>Red Clover (Trifolium pratense) and Zigzag Clover (T. medium) - A Picture of Genomic Similarities and Differences.</title>
        <authorList>
            <person name="Dluhosova J."/>
            <person name="Istvanek J."/>
            <person name="Nedelnik J."/>
            <person name="Repkova J."/>
        </authorList>
    </citation>
    <scope>NUCLEOTIDE SEQUENCE [LARGE SCALE GENOMIC DNA]</scope>
    <source>
        <strain evidence="3">cv. 10/8</strain>
        <tissue evidence="2">Leaf</tissue>
    </source>
</reference>
<evidence type="ECO:0000256" key="1">
    <source>
        <dbReference type="SAM" id="MobiDB-lite"/>
    </source>
</evidence>
<dbReference type="Proteomes" id="UP000265520">
    <property type="component" value="Unassembled WGS sequence"/>
</dbReference>
<dbReference type="EMBL" id="LXQA010992382">
    <property type="protein sequence ID" value="MCI80295.1"/>
    <property type="molecule type" value="Genomic_DNA"/>
</dbReference>
<protein>
    <submittedName>
        <fullName evidence="2">Uncharacterized protein</fullName>
    </submittedName>
</protein>
<organism evidence="2 3">
    <name type="scientific">Trifolium medium</name>
    <dbReference type="NCBI Taxonomy" id="97028"/>
    <lineage>
        <taxon>Eukaryota</taxon>
        <taxon>Viridiplantae</taxon>
        <taxon>Streptophyta</taxon>
        <taxon>Embryophyta</taxon>
        <taxon>Tracheophyta</taxon>
        <taxon>Spermatophyta</taxon>
        <taxon>Magnoliopsida</taxon>
        <taxon>eudicotyledons</taxon>
        <taxon>Gunneridae</taxon>
        <taxon>Pentapetalae</taxon>
        <taxon>rosids</taxon>
        <taxon>fabids</taxon>
        <taxon>Fabales</taxon>
        <taxon>Fabaceae</taxon>
        <taxon>Papilionoideae</taxon>
        <taxon>50 kb inversion clade</taxon>
        <taxon>NPAAA clade</taxon>
        <taxon>Hologalegina</taxon>
        <taxon>IRL clade</taxon>
        <taxon>Trifolieae</taxon>
        <taxon>Trifolium</taxon>
    </lineage>
</organism>
<accession>A0A392V002</accession>
<dbReference type="AlphaFoldDB" id="A0A392V002"/>
<proteinExistence type="predicted"/>
<evidence type="ECO:0000313" key="3">
    <source>
        <dbReference type="Proteomes" id="UP000265520"/>
    </source>
</evidence>
<evidence type="ECO:0000313" key="2">
    <source>
        <dbReference type="EMBL" id="MCI80295.1"/>
    </source>
</evidence>